<evidence type="ECO:0000256" key="3">
    <source>
        <dbReference type="ARBA" id="ARBA00022989"/>
    </source>
</evidence>
<dbReference type="PANTHER" id="PTHR15549">
    <property type="entry name" value="PAIRED IMMUNOGLOBULIN-LIKE TYPE 2 RECEPTOR"/>
    <property type="match status" value="1"/>
</dbReference>
<proteinExistence type="predicted"/>
<dbReference type="GO" id="GO:0016020">
    <property type="term" value="C:membrane"/>
    <property type="evidence" value="ECO:0007669"/>
    <property type="project" value="UniProtKB-SubCell"/>
</dbReference>
<feature type="region of interest" description="Disordered" evidence="5">
    <location>
        <begin position="1"/>
        <end position="24"/>
    </location>
</feature>
<name>A0A2K3QQB9_9HYPO</name>
<evidence type="ECO:0000256" key="4">
    <source>
        <dbReference type="ARBA" id="ARBA00023136"/>
    </source>
</evidence>
<dbReference type="EMBL" id="NRSZ01000065">
    <property type="protein sequence ID" value="PNY29725.1"/>
    <property type="molecule type" value="Genomic_DNA"/>
</dbReference>
<dbReference type="AlphaFoldDB" id="A0A2K3QQB9"/>
<evidence type="ECO:0000256" key="5">
    <source>
        <dbReference type="SAM" id="MobiDB-lite"/>
    </source>
</evidence>
<dbReference type="OrthoDB" id="4770059at2759"/>
<comment type="caution">
    <text evidence="7">The sequence shown here is derived from an EMBL/GenBank/DDBJ whole genome shotgun (WGS) entry which is preliminary data.</text>
</comment>
<keyword evidence="4 6" id="KW-0472">Membrane</keyword>
<organism evidence="7 8">
    <name type="scientific">Tolypocladium capitatum</name>
    <dbReference type="NCBI Taxonomy" id="45235"/>
    <lineage>
        <taxon>Eukaryota</taxon>
        <taxon>Fungi</taxon>
        <taxon>Dikarya</taxon>
        <taxon>Ascomycota</taxon>
        <taxon>Pezizomycotina</taxon>
        <taxon>Sordariomycetes</taxon>
        <taxon>Hypocreomycetidae</taxon>
        <taxon>Hypocreales</taxon>
        <taxon>Ophiocordycipitaceae</taxon>
        <taxon>Tolypocladium</taxon>
    </lineage>
</organism>
<feature type="transmembrane region" description="Helical" evidence="6">
    <location>
        <begin position="210"/>
        <end position="231"/>
    </location>
</feature>
<sequence length="302" mass="31373">MASGSPTPTPASSSTRTASPPVITSFASNPLTTTFSRPADCTGLYQSLFLTMMDVQSTCLPTGFNTKPDAFFSPGVACPSGYVSACHDNTGVASQTTVTCCPTFNSDITLSCAPPGPRSGIWSTLFCTWMPAPSQDTTLPVTTSSNGITSTEMRDFPSPAGINAFGVRMVYQRTDLTSATTSATDSTSSADPQSTSGSASSSGLSTGARAAIGVVVPLVVLAILAGALLWWRRRRRLRAPGGPLEDGKTQPPGHAELHGEHVQEMMGTAVDEAGPAELAEPVAPVEPVAHEPVELPAMEEHR</sequence>
<evidence type="ECO:0000256" key="6">
    <source>
        <dbReference type="SAM" id="Phobius"/>
    </source>
</evidence>
<evidence type="ECO:0000256" key="1">
    <source>
        <dbReference type="ARBA" id="ARBA00004167"/>
    </source>
</evidence>
<gene>
    <name evidence="7" type="ORF">TCAP_00361</name>
</gene>
<comment type="subcellular location">
    <subcellularLocation>
        <location evidence="1">Membrane</location>
        <topology evidence="1">Single-pass membrane protein</topology>
    </subcellularLocation>
</comment>
<reference evidence="7 8" key="1">
    <citation type="submission" date="2017-08" db="EMBL/GenBank/DDBJ databases">
        <title>Harnessing the power of phylogenomics to disentangle the directionality and signatures of interkingdom host jumping in the parasitic fungal genus Tolypocladium.</title>
        <authorList>
            <person name="Quandt C.A."/>
            <person name="Patterson W."/>
            <person name="Spatafora J.W."/>
        </authorList>
    </citation>
    <scope>NUCLEOTIDE SEQUENCE [LARGE SCALE GENOMIC DNA]</scope>
    <source>
        <strain evidence="7 8">CBS 113982</strain>
    </source>
</reference>
<dbReference type="Proteomes" id="UP000236621">
    <property type="component" value="Unassembled WGS sequence"/>
</dbReference>
<dbReference type="PANTHER" id="PTHR15549:SF30">
    <property type="entry name" value="MID2 DOMAIN-CONTAINING PROTEIN"/>
    <property type="match status" value="1"/>
</dbReference>
<accession>A0A2K3QQB9</accession>
<feature type="compositionally biased region" description="Low complexity" evidence="5">
    <location>
        <begin position="1"/>
        <end position="21"/>
    </location>
</feature>
<keyword evidence="2 6" id="KW-0812">Transmembrane</keyword>
<keyword evidence="8" id="KW-1185">Reference proteome</keyword>
<keyword evidence="3 6" id="KW-1133">Transmembrane helix</keyword>
<protein>
    <submittedName>
        <fullName evidence="7">Uncharacterized protein</fullName>
    </submittedName>
</protein>
<evidence type="ECO:0000313" key="7">
    <source>
        <dbReference type="EMBL" id="PNY29725.1"/>
    </source>
</evidence>
<dbReference type="STRING" id="45235.A0A2K3QQB9"/>
<evidence type="ECO:0000313" key="8">
    <source>
        <dbReference type="Proteomes" id="UP000236621"/>
    </source>
</evidence>
<dbReference type="InterPro" id="IPR051694">
    <property type="entry name" value="Immunoregulatory_rcpt-like"/>
</dbReference>
<evidence type="ECO:0000256" key="2">
    <source>
        <dbReference type="ARBA" id="ARBA00022692"/>
    </source>
</evidence>
<feature type="region of interest" description="Disordered" evidence="5">
    <location>
        <begin position="179"/>
        <end position="204"/>
    </location>
</feature>
<dbReference type="GO" id="GO:0071944">
    <property type="term" value="C:cell periphery"/>
    <property type="evidence" value="ECO:0007669"/>
    <property type="project" value="UniProtKB-ARBA"/>
</dbReference>